<reference evidence="1 2" key="1">
    <citation type="journal article" date="2019" name="Int. J. Syst. Evol. Microbiol.">
        <title>The Global Catalogue of Microorganisms (GCM) 10K type strain sequencing project: providing services to taxonomists for standard genome sequencing and annotation.</title>
        <authorList>
            <consortium name="The Broad Institute Genomics Platform"/>
            <consortium name="The Broad Institute Genome Sequencing Center for Infectious Disease"/>
            <person name="Wu L."/>
            <person name="Ma J."/>
        </authorList>
    </citation>
    <scope>NUCLEOTIDE SEQUENCE [LARGE SCALE GENOMIC DNA]</scope>
    <source>
        <strain evidence="1 2">JCM 15309</strain>
    </source>
</reference>
<protein>
    <recommendedName>
        <fullName evidence="3">DUF3046 domain-containing protein</fullName>
    </recommendedName>
</protein>
<keyword evidence="2" id="KW-1185">Reference proteome</keyword>
<organism evidence="1 2">
    <name type="scientific">Nocardioides panacihumi</name>
    <dbReference type="NCBI Taxonomy" id="400774"/>
    <lineage>
        <taxon>Bacteria</taxon>
        <taxon>Bacillati</taxon>
        <taxon>Actinomycetota</taxon>
        <taxon>Actinomycetes</taxon>
        <taxon>Propionibacteriales</taxon>
        <taxon>Nocardioidaceae</taxon>
        <taxon>Nocardioides</taxon>
    </lineage>
</organism>
<sequence>MRHTEFWARMERALGAGYYEAWADQFVMSALGGRTARQALDAGYSPLQVWRAVHDTLGLPPSER</sequence>
<dbReference type="RefSeq" id="WP_344048709.1">
    <property type="nucleotide sequence ID" value="NZ_BAAAPB010000008.1"/>
</dbReference>
<dbReference type="Pfam" id="PF11248">
    <property type="entry name" value="DUF3046"/>
    <property type="match status" value="1"/>
</dbReference>
<name>A0ABN2S003_9ACTN</name>
<accession>A0ABN2S003</accession>
<evidence type="ECO:0000313" key="2">
    <source>
        <dbReference type="Proteomes" id="UP001500571"/>
    </source>
</evidence>
<dbReference type="InterPro" id="IPR021408">
    <property type="entry name" value="DUF3046"/>
</dbReference>
<evidence type="ECO:0000313" key="1">
    <source>
        <dbReference type="EMBL" id="GAA1977955.1"/>
    </source>
</evidence>
<dbReference type="Proteomes" id="UP001500571">
    <property type="component" value="Unassembled WGS sequence"/>
</dbReference>
<gene>
    <name evidence="1" type="ORF">GCM10009798_43980</name>
</gene>
<evidence type="ECO:0008006" key="3">
    <source>
        <dbReference type="Google" id="ProtNLM"/>
    </source>
</evidence>
<proteinExistence type="predicted"/>
<comment type="caution">
    <text evidence="1">The sequence shown here is derived from an EMBL/GenBank/DDBJ whole genome shotgun (WGS) entry which is preliminary data.</text>
</comment>
<dbReference type="EMBL" id="BAAAPB010000008">
    <property type="protein sequence ID" value="GAA1977955.1"/>
    <property type="molecule type" value="Genomic_DNA"/>
</dbReference>